<dbReference type="InterPro" id="IPR003115">
    <property type="entry name" value="ParB_N"/>
</dbReference>
<dbReference type="GO" id="GO:0005694">
    <property type="term" value="C:chromosome"/>
    <property type="evidence" value="ECO:0007669"/>
    <property type="project" value="TreeGrafter"/>
</dbReference>
<dbReference type="PANTHER" id="PTHR33375:SF1">
    <property type="entry name" value="CHROMOSOME-PARTITIONING PROTEIN PARB-RELATED"/>
    <property type="match status" value="1"/>
</dbReference>
<dbReference type="NCBIfam" id="TIGR00180">
    <property type="entry name" value="parB_part"/>
    <property type="match status" value="1"/>
</dbReference>
<dbReference type="GO" id="GO:0007059">
    <property type="term" value="P:chromosome segregation"/>
    <property type="evidence" value="ECO:0007669"/>
    <property type="project" value="TreeGrafter"/>
</dbReference>
<reference evidence="5" key="1">
    <citation type="submission" date="2018-08" db="EMBL/GenBank/DDBJ databases">
        <authorList>
            <person name="Khan S.A."/>
            <person name="J S.E."/>
        </authorList>
    </citation>
    <scope>NUCLEOTIDE SEQUENCE [LARGE SCALE GENOMIC DNA]</scope>
    <source>
        <strain evidence="5">PoM-212</strain>
    </source>
</reference>
<comment type="similarity">
    <text evidence="1">Belongs to the ParB family.</text>
</comment>
<sequence length="135" mass="15495">MFKENPKNYISTNKTKSGPKEKQWASRQEKTTNSSGKVEDVPQIQMLEIGSVSPKPRQPRKTFDDQSPNHLAQSFAEHEVLQPNTLHNYVEGYIIVMGERRFHDSKLAVLTNIGTMVRDYVDPEVLEVQIIENLQ</sequence>
<dbReference type="GO" id="GO:0003677">
    <property type="term" value="F:DNA binding"/>
    <property type="evidence" value="ECO:0007669"/>
    <property type="project" value="InterPro"/>
</dbReference>
<evidence type="ECO:0000313" key="4">
    <source>
        <dbReference type="EMBL" id="RRQ49649.1"/>
    </source>
</evidence>
<proteinExistence type="inferred from homology"/>
<dbReference type="PANTHER" id="PTHR33375">
    <property type="entry name" value="CHROMOSOME-PARTITIONING PROTEIN PARB-RELATED"/>
    <property type="match status" value="1"/>
</dbReference>
<reference evidence="5" key="2">
    <citation type="submission" date="2018-12" db="EMBL/GenBank/DDBJ databases">
        <title>Maribacter lutimaris sp. nov., isolated from marine sediment.</title>
        <authorList>
            <person name="Kim K.K."/>
        </authorList>
    </citation>
    <scope>NUCLEOTIDE SEQUENCE [LARGE SCALE GENOMIC DNA]</scope>
    <source>
        <strain evidence="5">PoM-212</strain>
    </source>
</reference>
<name>A0A3R8Q4I9_9FLAO</name>
<evidence type="ECO:0000256" key="2">
    <source>
        <dbReference type="SAM" id="MobiDB-lite"/>
    </source>
</evidence>
<dbReference type="InterPro" id="IPR036086">
    <property type="entry name" value="ParB/Sulfiredoxin_sf"/>
</dbReference>
<comment type="caution">
    <text evidence="4">The sequence shown here is derived from an EMBL/GenBank/DDBJ whole genome shotgun (WGS) entry which is preliminary data.</text>
</comment>
<feature type="domain" description="ParB-like N-terminal" evidence="3">
    <location>
        <begin position="45"/>
        <end position="134"/>
    </location>
</feature>
<dbReference type="InterPro" id="IPR004437">
    <property type="entry name" value="ParB/RepB/Spo0J"/>
</dbReference>
<evidence type="ECO:0000259" key="3">
    <source>
        <dbReference type="SMART" id="SM00470"/>
    </source>
</evidence>
<evidence type="ECO:0000313" key="5">
    <source>
        <dbReference type="Proteomes" id="UP000286990"/>
    </source>
</evidence>
<keyword evidence="5" id="KW-1185">Reference proteome</keyword>
<dbReference type="AlphaFoldDB" id="A0A3R8Q4I9"/>
<dbReference type="SUPFAM" id="SSF110849">
    <property type="entry name" value="ParB/Sulfiredoxin"/>
    <property type="match status" value="1"/>
</dbReference>
<evidence type="ECO:0000256" key="1">
    <source>
        <dbReference type="ARBA" id="ARBA00006295"/>
    </source>
</evidence>
<dbReference type="GO" id="GO:0045881">
    <property type="term" value="P:positive regulation of sporulation resulting in formation of a cellular spore"/>
    <property type="evidence" value="ECO:0007669"/>
    <property type="project" value="TreeGrafter"/>
</dbReference>
<organism evidence="4 5">
    <name type="scientific">Maribacter algicola</name>
    <dbReference type="NCBI Taxonomy" id="2498892"/>
    <lineage>
        <taxon>Bacteria</taxon>
        <taxon>Pseudomonadati</taxon>
        <taxon>Bacteroidota</taxon>
        <taxon>Flavobacteriia</taxon>
        <taxon>Flavobacteriales</taxon>
        <taxon>Flavobacteriaceae</taxon>
        <taxon>Maribacter</taxon>
    </lineage>
</organism>
<dbReference type="Pfam" id="PF02195">
    <property type="entry name" value="ParB_N"/>
    <property type="match status" value="1"/>
</dbReference>
<dbReference type="InterPro" id="IPR050336">
    <property type="entry name" value="Chromosome_partition/occlusion"/>
</dbReference>
<dbReference type="Gene3D" id="3.90.1530.10">
    <property type="entry name" value="Conserved hypothetical protein from pyrococcus furiosus pfu- 392566-001, ParB domain"/>
    <property type="match status" value="1"/>
</dbReference>
<dbReference type="SMART" id="SM00470">
    <property type="entry name" value="ParB"/>
    <property type="match status" value="1"/>
</dbReference>
<protein>
    <submittedName>
        <fullName evidence="4">ParB/RepB/Spo0J family partition protein</fullName>
    </submittedName>
</protein>
<feature type="region of interest" description="Disordered" evidence="2">
    <location>
        <begin position="1"/>
        <end position="69"/>
    </location>
</feature>
<feature type="compositionally biased region" description="Basic and acidic residues" evidence="2">
    <location>
        <begin position="18"/>
        <end position="30"/>
    </location>
</feature>
<dbReference type="EMBL" id="QUSX01000001">
    <property type="protein sequence ID" value="RRQ49649.1"/>
    <property type="molecule type" value="Genomic_DNA"/>
</dbReference>
<gene>
    <name evidence="4" type="ORF">DZC72_03370</name>
</gene>
<accession>A0A3R8Q4I9</accession>
<dbReference type="Proteomes" id="UP000286990">
    <property type="component" value="Unassembled WGS sequence"/>
</dbReference>